<evidence type="ECO:0000313" key="5">
    <source>
        <dbReference type="Proteomes" id="UP001139486"/>
    </source>
</evidence>
<protein>
    <submittedName>
        <fullName evidence="4">AAA family ATPase</fullName>
    </submittedName>
</protein>
<feature type="domain" description="Rad50/SbcC-type AAA" evidence="3">
    <location>
        <begin position="6"/>
        <end position="261"/>
    </location>
</feature>
<dbReference type="Pfam" id="PF13476">
    <property type="entry name" value="AAA_23"/>
    <property type="match status" value="1"/>
</dbReference>
<reference evidence="4" key="1">
    <citation type="submission" date="2022-05" db="EMBL/GenBank/DDBJ databases">
        <title>Sphingomonas sp. strain RP10 Genome sequencing and assembly.</title>
        <authorList>
            <person name="Kim I."/>
        </authorList>
    </citation>
    <scope>NUCLEOTIDE SEQUENCE</scope>
    <source>
        <strain evidence="4">RP10</strain>
    </source>
</reference>
<evidence type="ECO:0000256" key="1">
    <source>
        <dbReference type="SAM" id="Coils"/>
    </source>
</evidence>
<sequence length="540" mass="58209">MSKIIRLQADNFKKLTVIDIAPGGGVVPIRGRNAQGKSSTLDAIMAALGGKAVMPSRPVRRGEDEGSIRVELDDGVVILRRFTQDGKGDSIEVTNADGFRAPSPQKMLDGLYASVAFDPLAFTRLDAKAQLARLRQLVKLDVDVDALERQIAADYDARRDKNREKDREAARLLQMPTYPDAAAQKVDEAALETQIATASVTNGQIERRRVNREEFGRAIDSNKALAVRCREDILAREERLRQLRQELAELDETIAAQEKQLAEAEPLPDPVDVSEVQAALRAARDTNAKIAAEAAHVAQKMYVERLNLESAELSGQIDGRREAIAASIERANMPVPGLSFGDGEVLFNGLPLDQASSAEQLRVSTAIGMATSPKLRVMLVRDGSLLDDEGERILATLAEENDFQLWVEAVDTSGKVGIVLEDGAVVSIDGEPAPEPEAIAAPKRRQKKSAAGGEPETVVEPASGQGEDGGVAPVASPEPSTVGPDIDTVAPNDADFEPRHDDGDDGDVQPEADTLPWEEAEPEPEPEPVRAPTEPMGLFD</sequence>
<dbReference type="PANTHER" id="PTHR32114">
    <property type="entry name" value="ABC TRANSPORTER ABCH.3"/>
    <property type="match status" value="1"/>
</dbReference>
<evidence type="ECO:0000259" key="3">
    <source>
        <dbReference type="Pfam" id="PF13476"/>
    </source>
</evidence>
<dbReference type="InterPro" id="IPR027417">
    <property type="entry name" value="P-loop_NTPase"/>
</dbReference>
<keyword evidence="1" id="KW-0175">Coiled coil</keyword>
<dbReference type="GO" id="GO:0006302">
    <property type="term" value="P:double-strand break repair"/>
    <property type="evidence" value="ECO:0007669"/>
    <property type="project" value="InterPro"/>
</dbReference>
<dbReference type="GO" id="GO:0016887">
    <property type="term" value="F:ATP hydrolysis activity"/>
    <property type="evidence" value="ECO:0007669"/>
    <property type="project" value="InterPro"/>
</dbReference>
<comment type="caution">
    <text evidence="4">The sequence shown here is derived from an EMBL/GenBank/DDBJ whole genome shotgun (WGS) entry which is preliminary data.</text>
</comment>
<dbReference type="Proteomes" id="UP001139486">
    <property type="component" value="Unassembled WGS sequence"/>
</dbReference>
<feature type="region of interest" description="Disordered" evidence="2">
    <location>
        <begin position="428"/>
        <end position="540"/>
    </location>
</feature>
<dbReference type="Gene3D" id="3.40.50.300">
    <property type="entry name" value="P-loop containing nucleotide triphosphate hydrolases"/>
    <property type="match status" value="1"/>
</dbReference>
<feature type="compositionally biased region" description="Acidic residues" evidence="2">
    <location>
        <begin position="503"/>
        <end position="526"/>
    </location>
</feature>
<dbReference type="RefSeq" id="WP_254289660.1">
    <property type="nucleotide sequence ID" value="NZ_JAMLDY010000014.1"/>
</dbReference>
<evidence type="ECO:0000256" key="2">
    <source>
        <dbReference type="SAM" id="MobiDB-lite"/>
    </source>
</evidence>
<dbReference type="InterPro" id="IPR038729">
    <property type="entry name" value="Rad50/SbcC_AAA"/>
</dbReference>
<organism evidence="4 5">
    <name type="scientific">Sphingomonas liriopis</name>
    <dbReference type="NCBI Taxonomy" id="2949094"/>
    <lineage>
        <taxon>Bacteria</taxon>
        <taxon>Pseudomonadati</taxon>
        <taxon>Pseudomonadota</taxon>
        <taxon>Alphaproteobacteria</taxon>
        <taxon>Sphingomonadales</taxon>
        <taxon>Sphingomonadaceae</taxon>
        <taxon>Sphingomonas</taxon>
    </lineage>
</organism>
<evidence type="ECO:0000313" key="4">
    <source>
        <dbReference type="EMBL" id="MCP3735660.1"/>
    </source>
</evidence>
<feature type="compositionally biased region" description="Low complexity" evidence="2">
    <location>
        <begin position="530"/>
        <end position="540"/>
    </location>
</feature>
<dbReference type="AlphaFoldDB" id="A0A9X2I0M8"/>
<gene>
    <name evidence="4" type="ORF">M9979_12325</name>
</gene>
<feature type="coiled-coil region" evidence="1">
    <location>
        <begin position="226"/>
        <end position="260"/>
    </location>
</feature>
<dbReference type="EMBL" id="JAMLDY010000014">
    <property type="protein sequence ID" value="MCP3735660.1"/>
    <property type="molecule type" value="Genomic_DNA"/>
</dbReference>
<accession>A0A9X2I0M8</accession>
<name>A0A9X2I0M8_9SPHN</name>
<dbReference type="SUPFAM" id="SSF52540">
    <property type="entry name" value="P-loop containing nucleoside triphosphate hydrolases"/>
    <property type="match status" value="1"/>
</dbReference>
<proteinExistence type="predicted"/>
<dbReference type="PANTHER" id="PTHR32114:SF2">
    <property type="entry name" value="ABC TRANSPORTER ABCH.3"/>
    <property type="match status" value="1"/>
</dbReference>
<keyword evidence="5" id="KW-1185">Reference proteome</keyword>